<feature type="compositionally biased region" description="Polar residues" evidence="2">
    <location>
        <begin position="249"/>
        <end position="262"/>
    </location>
</feature>
<dbReference type="EMBL" id="CAJVQA010001297">
    <property type="protein sequence ID" value="CAG8509486.1"/>
    <property type="molecule type" value="Genomic_DNA"/>
</dbReference>
<feature type="coiled-coil region" evidence="1">
    <location>
        <begin position="90"/>
        <end position="122"/>
    </location>
</feature>
<feature type="region of interest" description="Disordered" evidence="2">
    <location>
        <begin position="145"/>
        <end position="174"/>
    </location>
</feature>
<feature type="compositionally biased region" description="Basic and acidic residues" evidence="2">
    <location>
        <begin position="321"/>
        <end position="332"/>
    </location>
</feature>
<evidence type="ECO:0000313" key="4">
    <source>
        <dbReference type="Proteomes" id="UP000789759"/>
    </source>
</evidence>
<comment type="caution">
    <text evidence="3">The sequence shown here is derived from an EMBL/GenBank/DDBJ whole genome shotgun (WGS) entry which is preliminary data.</text>
</comment>
<feature type="region of interest" description="Disordered" evidence="2">
    <location>
        <begin position="192"/>
        <end position="332"/>
    </location>
</feature>
<feature type="compositionally biased region" description="Basic and acidic residues" evidence="2">
    <location>
        <begin position="304"/>
        <end position="313"/>
    </location>
</feature>
<dbReference type="OrthoDB" id="2409647at2759"/>
<keyword evidence="4" id="KW-1185">Reference proteome</keyword>
<organism evidence="3 4">
    <name type="scientific">Cetraspora pellucida</name>
    <dbReference type="NCBI Taxonomy" id="1433469"/>
    <lineage>
        <taxon>Eukaryota</taxon>
        <taxon>Fungi</taxon>
        <taxon>Fungi incertae sedis</taxon>
        <taxon>Mucoromycota</taxon>
        <taxon>Glomeromycotina</taxon>
        <taxon>Glomeromycetes</taxon>
        <taxon>Diversisporales</taxon>
        <taxon>Gigasporaceae</taxon>
        <taxon>Cetraspora</taxon>
    </lineage>
</organism>
<name>A0A9N9F524_9GLOM</name>
<keyword evidence="1" id="KW-0175">Coiled coil</keyword>
<dbReference type="Proteomes" id="UP000789759">
    <property type="component" value="Unassembled WGS sequence"/>
</dbReference>
<feature type="compositionally biased region" description="Polar residues" evidence="2">
    <location>
        <begin position="224"/>
        <end position="236"/>
    </location>
</feature>
<feature type="compositionally biased region" description="Low complexity" evidence="2">
    <location>
        <begin position="276"/>
        <end position="287"/>
    </location>
</feature>
<reference evidence="3" key="1">
    <citation type="submission" date="2021-06" db="EMBL/GenBank/DDBJ databases">
        <authorList>
            <person name="Kallberg Y."/>
            <person name="Tangrot J."/>
            <person name="Rosling A."/>
        </authorList>
    </citation>
    <scope>NUCLEOTIDE SEQUENCE</scope>
    <source>
        <strain evidence="3">FL966</strain>
    </source>
</reference>
<sequence>MDQFHDYQTKLFELLSMNPLIKELEEQAKTIEHLRQRIDQLESSKVTQSILSPISNDQYSINDNDSTDNLQYEVKLLRERVFILETDFLIKNKESQAQKEELELLRKENDEIKQEMSKILEMSFSQKPPLQEFVKPTIKAFDKKESQLNKPISSDTDDEDYIKSTSRPPLNSRRNIVTRDIQIPKTSYYSDQAKNISVPAKNNPLTPTSPSRTERRFENLLPERQNSGFYKNSQYIPGQIHKRSKSETRSSQSQPIQINTPIASKRPQHYSKLTYSNGSPTSSQSGSDLMKSNNNYLSDDSEDHEYVGERNIMESKSNTDQSKEESSTSHDDLCKCNKCVAAQLREIEFYRSKMQANN</sequence>
<evidence type="ECO:0000256" key="2">
    <source>
        <dbReference type="SAM" id="MobiDB-lite"/>
    </source>
</evidence>
<proteinExistence type="predicted"/>
<evidence type="ECO:0000313" key="3">
    <source>
        <dbReference type="EMBL" id="CAG8509486.1"/>
    </source>
</evidence>
<feature type="compositionally biased region" description="Polar residues" evidence="2">
    <location>
        <begin position="163"/>
        <end position="174"/>
    </location>
</feature>
<evidence type="ECO:0000256" key="1">
    <source>
        <dbReference type="SAM" id="Coils"/>
    </source>
</evidence>
<dbReference type="AlphaFoldDB" id="A0A9N9F524"/>
<gene>
    <name evidence="3" type="ORF">CPELLU_LOCUS2845</name>
</gene>
<accession>A0A9N9F524</accession>
<protein>
    <submittedName>
        <fullName evidence="3">16820_t:CDS:1</fullName>
    </submittedName>
</protein>